<reference evidence="1 2" key="1">
    <citation type="journal article" date="2019" name="Emerg. Microbes Infect.">
        <title>Comprehensive subspecies identification of 175 nontuberculous mycobacteria species based on 7547 genomic profiles.</title>
        <authorList>
            <person name="Matsumoto Y."/>
            <person name="Kinjo T."/>
            <person name="Motooka D."/>
            <person name="Nabeya D."/>
            <person name="Jung N."/>
            <person name="Uechi K."/>
            <person name="Horii T."/>
            <person name="Iida T."/>
            <person name="Fujita J."/>
            <person name="Nakamura S."/>
        </authorList>
    </citation>
    <scope>NUCLEOTIDE SEQUENCE [LARGE SCALE GENOMIC DNA]</scope>
    <source>
        <strain evidence="1 2">JCM 15296</strain>
        <plasmid evidence="1">pJCM15296</plasmid>
    </source>
</reference>
<accession>A0ABM7IN05</accession>
<name>A0ABM7IN05_9MYCO</name>
<gene>
    <name evidence="1" type="ORF">MAUB_63880</name>
</gene>
<geneLocation type="plasmid" evidence="1 2">
    <name>pJCM15296</name>
</geneLocation>
<evidence type="ECO:0000313" key="2">
    <source>
        <dbReference type="Proteomes" id="UP000465609"/>
    </source>
</evidence>
<proteinExistence type="predicted"/>
<organism evidence="1 2">
    <name type="scientific">Mycolicibacterium aubagnense</name>
    <dbReference type="NCBI Taxonomy" id="319707"/>
    <lineage>
        <taxon>Bacteria</taxon>
        <taxon>Bacillati</taxon>
        <taxon>Actinomycetota</taxon>
        <taxon>Actinomycetes</taxon>
        <taxon>Mycobacteriales</taxon>
        <taxon>Mycobacteriaceae</taxon>
        <taxon>Mycolicibacterium</taxon>
    </lineage>
</organism>
<protein>
    <submittedName>
        <fullName evidence="1">Uncharacterized protein</fullName>
    </submittedName>
</protein>
<dbReference type="RefSeq" id="WP_138230772.1">
    <property type="nucleotide sequence ID" value="NZ_AP022578.1"/>
</dbReference>
<dbReference type="EMBL" id="AP022578">
    <property type="protein sequence ID" value="BBX88187.1"/>
    <property type="molecule type" value="Genomic_DNA"/>
</dbReference>
<keyword evidence="2" id="KW-1185">Reference proteome</keyword>
<sequence length="87" mass="9211">MSAKIVREGEHIQHTDGVVVIAGEFSRAVTARCETCPSAVPLRLIADEPIADSECDALLTTYLESLGWDCPAAGDICPLCAATHTAR</sequence>
<keyword evidence="1" id="KW-0614">Plasmid</keyword>
<dbReference type="Proteomes" id="UP000465609">
    <property type="component" value="Plasmid pJCM15296"/>
</dbReference>
<evidence type="ECO:0000313" key="1">
    <source>
        <dbReference type="EMBL" id="BBX88187.1"/>
    </source>
</evidence>